<organism evidence="1 2">
    <name type="scientific">Flavobacterium panici</name>
    <dbReference type="NCBI Taxonomy" id="2654843"/>
    <lineage>
        <taxon>Bacteria</taxon>
        <taxon>Pseudomonadati</taxon>
        <taxon>Bacteroidota</taxon>
        <taxon>Flavobacteriia</taxon>
        <taxon>Flavobacteriales</taxon>
        <taxon>Flavobacteriaceae</taxon>
        <taxon>Flavobacterium</taxon>
    </lineage>
</organism>
<protein>
    <recommendedName>
        <fullName evidence="3">HEPN AbiU2-like domain-containing protein</fullName>
    </recommendedName>
</protein>
<accession>A0A9N8P1T8</accession>
<evidence type="ECO:0008006" key="3">
    <source>
        <dbReference type="Google" id="ProtNLM"/>
    </source>
</evidence>
<dbReference type="AlphaFoldDB" id="A0A9N8P1T8"/>
<comment type="caution">
    <text evidence="1">The sequence shown here is derived from an EMBL/GenBank/DDBJ whole genome shotgun (WGS) entry which is preliminary data.</text>
</comment>
<dbReference type="EMBL" id="CAIJDE010000040">
    <property type="protein sequence ID" value="CAC9974387.1"/>
    <property type="molecule type" value="Genomic_DNA"/>
</dbReference>
<dbReference type="RefSeq" id="WP_180857601.1">
    <property type="nucleotide sequence ID" value="NZ_CAIJDE010000040.1"/>
</dbReference>
<keyword evidence="2" id="KW-1185">Reference proteome</keyword>
<gene>
    <name evidence="1" type="ORF">FLAPXU55_02084</name>
</gene>
<name>A0A9N8P1T8_9FLAO</name>
<dbReference type="Proteomes" id="UP000533639">
    <property type="component" value="Unassembled WGS sequence"/>
</dbReference>
<sequence>MKRTTLSHHIDALQGESLMLLRFQLAYNRISLFSDFQDISRSEFVDRWLALKAIENDLVVRICKFDDDTKGVHSLKKAINELTAAHPNKTQIEEKIKQFSRLIRDMKQSRRNENLAHLKIGKEDRQYDPKYNLIPAIKLIIEIIDLMTDSRVKYEWNDGRYEKFDLRKEVLKEP</sequence>
<evidence type="ECO:0000313" key="1">
    <source>
        <dbReference type="EMBL" id="CAC9974387.1"/>
    </source>
</evidence>
<reference evidence="1 2" key="1">
    <citation type="submission" date="2020-06" db="EMBL/GenBank/DDBJ databases">
        <authorList>
            <person name="Criscuolo A."/>
        </authorList>
    </citation>
    <scope>NUCLEOTIDE SEQUENCE [LARGE SCALE GENOMIC DNA]</scope>
    <source>
        <strain evidence="1">PXU-55</strain>
    </source>
</reference>
<proteinExistence type="predicted"/>
<evidence type="ECO:0000313" key="2">
    <source>
        <dbReference type="Proteomes" id="UP000533639"/>
    </source>
</evidence>